<sequence length="159" mass="17435">MVDLREVAEDDWERLREVRLTALGEAPEAFSSSYAREVDFTEADWRARLRTGPWFLALDNARAVGIASGLPRPDEWLLAAMWVAPAARGRGVGAALVDAVAAAAAEHGFPVLALQVQEDNTAARRLYERLGFTATGEWEATGRGRRERMIRITPVSTAG</sequence>
<dbReference type="Proteomes" id="UP001501116">
    <property type="component" value="Unassembled WGS sequence"/>
</dbReference>
<dbReference type="RefSeq" id="WP_344422624.1">
    <property type="nucleotide sequence ID" value="NZ_BAAANN010000019.1"/>
</dbReference>
<dbReference type="Gene3D" id="3.40.630.30">
    <property type="match status" value="1"/>
</dbReference>
<keyword evidence="1" id="KW-0808">Transferase</keyword>
<comment type="caution">
    <text evidence="4">The sequence shown here is derived from an EMBL/GenBank/DDBJ whole genome shotgun (WGS) entry which is preliminary data.</text>
</comment>
<dbReference type="SUPFAM" id="SSF55729">
    <property type="entry name" value="Acyl-CoA N-acyltransferases (Nat)"/>
    <property type="match status" value="1"/>
</dbReference>
<proteinExistence type="predicted"/>
<dbReference type="EMBL" id="BAAANN010000019">
    <property type="protein sequence ID" value="GAA1968573.1"/>
    <property type="molecule type" value="Genomic_DNA"/>
</dbReference>
<dbReference type="PROSITE" id="PS51186">
    <property type="entry name" value="GNAT"/>
    <property type="match status" value="1"/>
</dbReference>
<evidence type="ECO:0000256" key="1">
    <source>
        <dbReference type="ARBA" id="ARBA00022679"/>
    </source>
</evidence>
<accession>A0ABN2RH37</accession>
<name>A0ABN2RH37_9PSEU</name>
<dbReference type="InterPro" id="IPR050832">
    <property type="entry name" value="Bact_Acetyltransf"/>
</dbReference>
<organism evidence="4 5">
    <name type="scientific">Amycolatopsis minnesotensis</name>
    <dbReference type="NCBI Taxonomy" id="337894"/>
    <lineage>
        <taxon>Bacteria</taxon>
        <taxon>Bacillati</taxon>
        <taxon>Actinomycetota</taxon>
        <taxon>Actinomycetes</taxon>
        <taxon>Pseudonocardiales</taxon>
        <taxon>Pseudonocardiaceae</taxon>
        <taxon>Amycolatopsis</taxon>
    </lineage>
</organism>
<evidence type="ECO:0000259" key="3">
    <source>
        <dbReference type="PROSITE" id="PS51186"/>
    </source>
</evidence>
<protein>
    <submittedName>
        <fullName evidence="4">GNAT family N-acetyltransferase</fullName>
    </submittedName>
</protein>
<keyword evidence="5" id="KW-1185">Reference proteome</keyword>
<dbReference type="PANTHER" id="PTHR43877">
    <property type="entry name" value="AMINOALKYLPHOSPHONATE N-ACETYLTRANSFERASE-RELATED-RELATED"/>
    <property type="match status" value="1"/>
</dbReference>
<reference evidence="4 5" key="1">
    <citation type="journal article" date="2019" name="Int. J. Syst. Evol. Microbiol.">
        <title>The Global Catalogue of Microorganisms (GCM) 10K type strain sequencing project: providing services to taxonomists for standard genome sequencing and annotation.</title>
        <authorList>
            <consortium name="The Broad Institute Genomics Platform"/>
            <consortium name="The Broad Institute Genome Sequencing Center for Infectious Disease"/>
            <person name="Wu L."/>
            <person name="Ma J."/>
        </authorList>
    </citation>
    <scope>NUCLEOTIDE SEQUENCE [LARGE SCALE GENOMIC DNA]</scope>
    <source>
        <strain evidence="4 5">JCM 14545</strain>
    </source>
</reference>
<dbReference type="PANTHER" id="PTHR43877:SF2">
    <property type="entry name" value="AMINOALKYLPHOSPHONATE N-ACETYLTRANSFERASE-RELATED"/>
    <property type="match status" value="1"/>
</dbReference>
<evidence type="ECO:0000313" key="4">
    <source>
        <dbReference type="EMBL" id="GAA1968573.1"/>
    </source>
</evidence>
<dbReference type="InterPro" id="IPR000182">
    <property type="entry name" value="GNAT_dom"/>
</dbReference>
<evidence type="ECO:0000256" key="2">
    <source>
        <dbReference type="ARBA" id="ARBA00023315"/>
    </source>
</evidence>
<feature type="domain" description="N-acetyltransferase" evidence="3">
    <location>
        <begin position="2"/>
        <end position="154"/>
    </location>
</feature>
<evidence type="ECO:0000313" key="5">
    <source>
        <dbReference type="Proteomes" id="UP001501116"/>
    </source>
</evidence>
<dbReference type="Pfam" id="PF00583">
    <property type="entry name" value="Acetyltransf_1"/>
    <property type="match status" value="1"/>
</dbReference>
<keyword evidence="2" id="KW-0012">Acyltransferase</keyword>
<gene>
    <name evidence="4" type="ORF">GCM10009754_46980</name>
</gene>
<dbReference type="InterPro" id="IPR016181">
    <property type="entry name" value="Acyl_CoA_acyltransferase"/>
</dbReference>